<dbReference type="Gene3D" id="3.30.460.10">
    <property type="entry name" value="Beta Polymerase, domain 2"/>
    <property type="match status" value="1"/>
</dbReference>
<dbReference type="SMART" id="SM00954">
    <property type="entry name" value="RelA_SpoT"/>
    <property type="match status" value="1"/>
</dbReference>
<organism evidence="3 4">
    <name type="scientific">Grylomicrobium aquisgranensis</name>
    <dbReference type="NCBI Taxonomy" id="2926318"/>
    <lineage>
        <taxon>Bacteria</taxon>
        <taxon>Bacillati</taxon>
        <taxon>Bacillota</taxon>
        <taxon>Erysipelotrichia</taxon>
        <taxon>Erysipelotrichales</taxon>
        <taxon>Erysipelotrichaceae</taxon>
        <taxon>Grylomicrobium</taxon>
    </lineage>
</organism>
<evidence type="ECO:0000259" key="2">
    <source>
        <dbReference type="SMART" id="SM00954"/>
    </source>
</evidence>
<dbReference type="PANTHER" id="PTHR41773">
    <property type="entry name" value="GTP PYROPHOSPHATASE-RELATED"/>
    <property type="match status" value="1"/>
</dbReference>
<dbReference type="InterPro" id="IPR007685">
    <property type="entry name" value="RelA_SpoT"/>
</dbReference>
<dbReference type="AlphaFoldDB" id="A0AB35U427"/>
<dbReference type="RefSeq" id="WP_370596457.1">
    <property type="nucleotide sequence ID" value="NZ_JALBUR010000029.1"/>
</dbReference>
<dbReference type="PANTHER" id="PTHR41773:SF1">
    <property type="entry name" value="RELA_SPOT DOMAIN-CONTAINING PROTEIN"/>
    <property type="match status" value="1"/>
</dbReference>
<dbReference type="EMBL" id="JALBUR010000029">
    <property type="protein sequence ID" value="MDX8420283.1"/>
    <property type="molecule type" value="Genomic_DNA"/>
</dbReference>
<dbReference type="Proteomes" id="UP001286174">
    <property type="component" value="Unassembled WGS sequence"/>
</dbReference>
<name>A0AB35U427_9FIRM</name>
<dbReference type="Pfam" id="PF04607">
    <property type="entry name" value="RelA_SpoT"/>
    <property type="match status" value="1"/>
</dbReference>
<comment type="caution">
    <text evidence="3">The sequence shown here is derived from an EMBL/GenBank/DDBJ whole genome shotgun (WGS) entry which is preliminary data.</text>
</comment>
<proteinExistence type="predicted"/>
<evidence type="ECO:0000313" key="3">
    <source>
        <dbReference type="EMBL" id="MDX8420283.1"/>
    </source>
</evidence>
<accession>A0AB35U427</accession>
<keyword evidence="4" id="KW-1185">Reference proteome</keyword>
<gene>
    <name evidence="3" type="ORF">MOZ60_09270</name>
</gene>
<comment type="pathway">
    <text evidence="1">Purine metabolism; ppGpp biosynthesis; ppGpp from GTP: step 1/2.</text>
</comment>
<feature type="domain" description="RelA/SpoT" evidence="2">
    <location>
        <begin position="50"/>
        <end position="185"/>
    </location>
</feature>
<evidence type="ECO:0000256" key="1">
    <source>
        <dbReference type="ARBA" id="ARBA00004976"/>
    </source>
</evidence>
<reference evidence="3 4" key="1">
    <citation type="submission" date="2022-03" db="EMBL/GenBank/DDBJ databases">
        <title>Novel taxa within the pig intestine.</title>
        <authorList>
            <person name="Wylensek D."/>
            <person name="Bishof K."/>
            <person name="Afrizal A."/>
            <person name="Clavel T."/>
        </authorList>
    </citation>
    <scope>NUCLEOTIDE SEQUENCE [LARGE SCALE GENOMIC DNA]</scope>
    <source>
        <strain evidence="3 4">CLA-KB-P133</strain>
    </source>
</reference>
<protein>
    <recommendedName>
        <fullName evidence="2">RelA/SpoT domain-containing protein</fullName>
    </recommendedName>
</protein>
<dbReference type="GO" id="GO:0015969">
    <property type="term" value="P:guanosine tetraphosphate metabolic process"/>
    <property type="evidence" value="ECO:0007669"/>
    <property type="project" value="InterPro"/>
</dbReference>
<dbReference type="InterPro" id="IPR043519">
    <property type="entry name" value="NT_sf"/>
</dbReference>
<evidence type="ECO:0000313" key="4">
    <source>
        <dbReference type="Proteomes" id="UP001286174"/>
    </source>
</evidence>
<sequence>MEMKLFDFIDDTIRYYNLHKAGYEYVMGQLQQFCRLLCQDDKDAVVSLQSRIKAEDSLKEKLIRNQFYLQCKDGEDAIAHLSDLIGITIQCRFIRNENEIYQHLFRHFDQPQTGYACAKENENCWLNLRMPQPQYQRNGFTIYRLDGYYLFNGTKVNYELQIKSMVHNFWSDIEHQVVYKNPDFVVYDRFNKSMLGAIRDNLDVVDRQLEIMYNEISDESSRKQIGMDEKGFKVFTAQSINELVNRKMIESVGFTTDFKKCSAILAQYIYIRDFVNGTHNREMMVDYLEHLNYLAQSEIDFKQEIFLEKPYVSEDVFCSKLGTFWQSVINTDFQWHIFFAMLFSIQPGNNFEDMDDFVHVIERLLVQPGWFASTFTNYRDRERQQTHDVLLSVLAEGLISCGKVDIVHEDNLHKVMEIFRKFVSFCEEKYPDYQSFADSEKAVRTTLLHQISIIFQ</sequence>
<dbReference type="SUPFAM" id="SSF81301">
    <property type="entry name" value="Nucleotidyltransferase"/>
    <property type="match status" value="1"/>
</dbReference>